<dbReference type="RefSeq" id="XP_047774924.1">
    <property type="nucleotide sequence ID" value="XM_047917546.1"/>
</dbReference>
<accession>A0ABQ8K4Q6</accession>
<evidence type="ECO:0000313" key="1">
    <source>
        <dbReference type="EMBL" id="KAH9831827.1"/>
    </source>
</evidence>
<organism evidence="1 2">
    <name type="scientific">Rhodofomes roseus</name>
    <dbReference type="NCBI Taxonomy" id="34475"/>
    <lineage>
        <taxon>Eukaryota</taxon>
        <taxon>Fungi</taxon>
        <taxon>Dikarya</taxon>
        <taxon>Basidiomycota</taxon>
        <taxon>Agaricomycotina</taxon>
        <taxon>Agaricomycetes</taxon>
        <taxon>Polyporales</taxon>
        <taxon>Rhodofomes</taxon>
    </lineage>
</organism>
<keyword evidence="2" id="KW-1185">Reference proteome</keyword>
<dbReference type="GeneID" id="71998278"/>
<gene>
    <name evidence="1" type="ORF">C8Q71DRAFT_286751</name>
</gene>
<evidence type="ECO:0008006" key="3">
    <source>
        <dbReference type="Google" id="ProtNLM"/>
    </source>
</evidence>
<protein>
    <recommendedName>
        <fullName evidence="3">F-box domain-containing protein</fullName>
    </recommendedName>
</protein>
<name>A0ABQ8K4Q6_9APHY</name>
<comment type="caution">
    <text evidence="1">The sequence shown here is derived from an EMBL/GenBank/DDBJ whole genome shotgun (WGS) entry which is preliminary data.</text>
</comment>
<dbReference type="EMBL" id="JADCUA010000024">
    <property type="protein sequence ID" value="KAH9831827.1"/>
    <property type="molecule type" value="Genomic_DNA"/>
</dbReference>
<reference evidence="1 2" key="1">
    <citation type="journal article" date="2021" name="Environ. Microbiol.">
        <title>Gene family expansions and transcriptome signatures uncover fungal adaptations to wood decay.</title>
        <authorList>
            <person name="Hage H."/>
            <person name="Miyauchi S."/>
            <person name="Viragh M."/>
            <person name="Drula E."/>
            <person name="Min B."/>
            <person name="Chaduli D."/>
            <person name="Navarro D."/>
            <person name="Favel A."/>
            <person name="Norest M."/>
            <person name="Lesage-Meessen L."/>
            <person name="Balint B."/>
            <person name="Merenyi Z."/>
            <person name="de Eugenio L."/>
            <person name="Morin E."/>
            <person name="Martinez A.T."/>
            <person name="Baldrian P."/>
            <person name="Stursova M."/>
            <person name="Martinez M.J."/>
            <person name="Novotny C."/>
            <person name="Magnuson J.K."/>
            <person name="Spatafora J.W."/>
            <person name="Maurice S."/>
            <person name="Pangilinan J."/>
            <person name="Andreopoulos W."/>
            <person name="LaButti K."/>
            <person name="Hundley H."/>
            <person name="Na H."/>
            <person name="Kuo A."/>
            <person name="Barry K."/>
            <person name="Lipzen A."/>
            <person name="Henrissat B."/>
            <person name="Riley R."/>
            <person name="Ahrendt S."/>
            <person name="Nagy L.G."/>
            <person name="Grigoriev I.V."/>
            <person name="Martin F."/>
            <person name="Rosso M.N."/>
        </authorList>
    </citation>
    <scope>NUCLEOTIDE SEQUENCE [LARGE SCALE GENOMIC DNA]</scope>
    <source>
        <strain evidence="1 2">CIRM-BRFM 1785</strain>
    </source>
</reference>
<sequence>MHVCCAWYHAARRALDRSSELLLRSREDLRIHADRLVATRKTGYNRRFRQMFVDDNPREPFAHVWPILIPGSYLQDLLELKLSGIDWTTTNPHNTFDICLSFYSGITILSITHCSFRTGRELRRITNALGRLTSLSLSNITLQYPEPLSSHVSARCELLHRISLTALDSLSSSNDVLGRGEAVSRAALRHTLATYSSVFSLGVDLSYFPSVLHLLRYLAHFPRLDSLRLSGDVDPDVEIGPTDADSPHTEYTLTRRLSSFALQEVAETPALQLLRLLSTPGARSSLHNLTLGLQFRPSAELLLYLTRLLHLCGRSLKRFWWEVDGDSRIIPPLTANASLKDLVISLNHVPPRLRTIQNIFKTVLSDITSTRLGLLYLNINLDVPEPLQAAIEETFEGADASDSISAFHSILSRSVFDELPTVGYETGYETGVHITVSCNTEDLPSDIEALKPAFISAIKPHVLALFSPWLDRGVLCLWLRPDPHGEGRITRAPTAEKAALDDALVSEDVPKEVGANGNGEST</sequence>
<evidence type="ECO:0000313" key="2">
    <source>
        <dbReference type="Proteomes" id="UP000814176"/>
    </source>
</evidence>
<dbReference type="Proteomes" id="UP000814176">
    <property type="component" value="Unassembled WGS sequence"/>
</dbReference>
<proteinExistence type="predicted"/>